<dbReference type="HOGENOM" id="CLU_1904356_0_0_3"/>
<dbReference type="Proteomes" id="UP000003959">
    <property type="component" value="Unassembled WGS sequence"/>
</dbReference>
<reference evidence="2" key="1">
    <citation type="journal article" date="2011" name="Proc. Natl. Acad. Sci. U.S.A.">
        <title>Genomic insights into the physiology and ecology of the marine filamentous cyanobacterium Lyngbya majuscula.</title>
        <authorList>
            <person name="Jones A.C."/>
            <person name="Monroe E.A."/>
            <person name="Podell S."/>
            <person name="Hess W.R."/>
            <person name="Klages S."/>
            <person name="Esquenazi E."/>
            <person name="Niessen S."/>
            <person name="Hoover H."/>
            <person name="Rothmann M."/>
            <person name="Lasken R.S."/>
            <person name="Yates J.R.III."/>
            <person name="Reinhardt R."/>
            <person name="Kube M."/>
            <person name="Burkart M.D."/>
            <person name="Allen E.E."/>
            <person name="Dorrestein P.C."/>
            <person name="Gerwick W.H."/>
            <person name="Gerwick L."/>
        </authorList>
    </citation>
    <scope>NUCLEOTIDE SEQUENCE [LARGE SCALE GENOMIC DNA]</scope>
    <source>
        <strain evidence="2">3L</strain>
    </source>
</reference>
<sequence>MSHQKRQDPQKRWLTQNDLEILELAAAAGEIDLLYADESGCCLWSAASYSYYFKGEQKRQEQTKKRGKRLSLLGLWQPLVTFVCSLVLGRQDSEDFILPDARTSPSGWCNLPTHRSNPCDHPRASARFIQVKL</sequence>
<dbReference type="EMBL" id="GL890952">
    <property type="protein sequence ID" value="EGJ30543.1"/>
    <property type="molecule type" value="Genomic_DNA"/>
</dbReference>
<organism evidence="1 2">
    <name type="scientific">Moorena producens 3L</name>
    <dbReference type="NCBI Taxonomy" id="489825"/>
    <lineage>
        <taxon>Bacteria</taxon>
        <taxon>Bacillati</taxon>
        <taxon>Cyanobacteriota</taxon>
        <taxon>Cyanophyceae</taxon>
        <taxon>Coleofasciculales</taxon>
        <taxon>Coleofasciculaceae</taxon>
        <taxon>Moorena</taxon>
    </lineage>
</organism>
<accession>F4XXX4</accession>
<name>F4XXX4_9CYAN</name>
<protein>
    <recommendedName>
        <fullName evidence="3">Tc1-like transposase DDE domain-containing protein</fullName>
    </recommendedName>
</protein>
<gene>
    <name evidence="1" type="ORF">LYNGBM3L_49610</name>
</gene>
<dbReference type="AlphaFoldDB" id="F4XXX4"/>
<keyword evidence="2" id="KW-1185">Reference proteome</keyword>
<evidence type="ECO:0008006" key="3">
    <source>
        <dbReference type="Google" id="ProtNLM"/>
    </source>
</evidence>
<evidence type="ECO:0000313" key="1">
    <source>
        <dbReference type="EMBL" id="EGJ30543.1"/>
    </source>
</evidence>
<dbReference type="eggNOG" id="COG3335">
    <property type="taxonomic scope" value="Bacteria"/>
</dbReference>
<evidence type="ECO:0000313" key="2">
    <source>
        <dbReference type="Proteomes" id="UP000003959"/>
    </source>
</evidence>
<dbReference type="OrthoDB" id="583617at2"/>
<proteinExistence type="predicted"/>